<dbReference type="PANTHER" id="PTHR44119">
    <property type="entry name" value="MAGNESIUM-CHELATASE SUBUNIT CHLH, CHLOROPLASTIC"/>
    <property type="match status" value="1"/>
</dbReference>
<feature type="compositionally biased region" description="Acidic residues" evidence="1">
    <location>
        <begin position="1909"/>
        <end position="1919"/>
    </location>
</feature>
<feature type="region of interest" description="Disordered" evidence="1">
    <location>
        <begin position="1886"/>
        <end position="1931"/>
    </location>
</feature>
<dbReference type="SUPFAM" id="SSF117074">
    <property type="entry name" value="Hypothetical protein PA1324"/>
    <property type="match status" value="1"/>
</dbReference>
<accession>A0ABU3VNQ1</accession>
<sequence length="1986" mass="220164">MDIIKHKLSTLLVLFILLFSSVVPMTSADDGDKLESAEYEVISYSTTGSGDEEGGKYRFENIPAGKYVILAANAGKSNYVAVEFVEVKGSAELDEIIAEKCGVDEDIYKEGRNQAFELYTKIAGDIGSIQQIDTGSYTIEGVLKYNAGAMGLQTVKSKSIFLFKQPLILGAETEIKKDEIVLGITASGADTVKISYSGKDGTLTKTLPETPGDGESNEPENPDHTAFDDVFTFKITRSDLKSGDLEVIVTAQSGAETYQNLITVPLTNEYNIIAVTTSDGAGDYEFKGIPDGDYFILGGNGGKSNSVILESVTVDSDKTGHSVTLIKTNDDSNSNIDKKTMESIFSLYSGLLDLNIEIESADDGNEISGTLYYPGMGGTTTRSNSKMFLLQSPIIAGTEITETGLEGDEKFEINVTVFGTESLEITYTDKDGKNVTETGESPELIEKSDDKYPAGKVYTFSIDKSDLSYGYVSYSIKAVDSEGKECVLIDTFLNSNPNLINVPRKVVVISGYESHNLLLDNLKEKYEGKNVELVSVKTKDVANATPEELEEIRQSMEGADVVTIHMVAMVTWSELSETLFAESEKTRELPIVIFDDNATRAADKDLLEKHPKYVIPTIPKVTDTTQKMNDYRTLISTYWSNSPYHNDNLEQMINMILVDFYGRYDLGEVKAPVELPLKAIYHPELEAAFESDYTEFINWYSSEREITDDSGNVIGTGYMYNENNPTVGIAFYRSYYPSKMDPVDKLIREFESRGVNVIAAYAESPSYYNDEESEFFKPGEINAVLNYRYIGEHRLSTIDMDVPIFNILIMNTLEEWESSSNPLGNGSMKFINQELIGSIDPIAIISTEKINGEDRTVPIPGQTEWMVERVMGQINLQKTDSSNKNVALIYYNHGGGKANIGASYLDVPNSLLNLLDGMENDGYNIDLSKVPDAEILTQTMITQGRNTGSWAPGELEAMVGNVNLNGKGDIYDNGKAVFISKSLYLNWFKEAFLGESFEDTLKDYDQTEQEQLREKQTQLYNDKLKEVEKTWGTAPGDIMVYQNYLVIPYIDVTDETGDGNGRVILTPQPARGAESSIETLYHDTNIPPTHQYIAFYLWLQHKDNQKEQGFGADATVSIGRHGTMEWLPGKQNSLSRYDWPALMAGNIPIVYTYIVDGVGEGIVAKRRGNAVIVDHMTPAIVPVGLYGDYVTLEEQIMYYMEDSGALKEGYKKAIIDIINGNVPAEGIGAGDGSAYYDGIAAQLSAVGKFNEEMTDEEFEEALHELEDKLETLKSASYPAGLHILGQGIKAEYVNDMVFSMMTPSLQNTIGKISSSEKTDDDAYDLMLDVMSQSKPTEELVNDFFGSDVSNFKKDAEKSIDEKQDFIELLDKSREYEYYLTNSQEIKQILKALDGEFIYPKVGGDPITNPQALPTGGNFQTVDQTKIPTEVAWNYAKTLMDEMLVDYYNEHGEFPSTVGFVLWAGETSRTDGIMEAQIMYLLGMKPIWTNGNVDSKNFDTIDDDDFILTVENEGRDEIQVARPRIDVIIEISGTYRDTFPEKVLMLDRAVRAAYTEGEIEITVDGKKQTVKNNIVENTKKLTDMGYDEDVALSRVFGPAADSYGAGLDNVISATDTWSSTDELAEHFISRMGYVYNDKEWGTKPAAYENLFRDQLSNVDATIHSRSSSLYGALDSDDFIQYLGGLNLAVSYMRGGEYPDSYVMNYQDPKGPIIETLQDFVDREIVGKYTNQDWFDSLKEHGYAGAREIEQLFENLMLLKVTNPDLISDEMMTELYQHLLTGENGEWLKESDLNAYSYQSALGHLIQMATKEKDDENNFWNADESILSQMVNDFADSVIEQGVACCHHTCGNLGFNEFIMGQLSALGMDAKKEAYEKLITDAISMTEQTTSKSGGSGFGLATVADGTPAEQQDEQKDEGEDGGGYGTDVGQTPGEVSGYQMTESFLESSVSSIRDFIQNPTFSASSIVAIGMVVLVVGAIFYGSRKKN</sequence>
<dbReference type="InterPro" id="IPR003672">
    <property type="entry name" value="CobN/Mg_chltase"/>
</dbReference>
<feature type="transmembrane region" description="Helical" evidence="2">
    <location>
        <begin position="1960"/>
        <end position="1980"/>
    </location>
</feature>
<comment type="caution">
    <text evidence="4">The sequence shown here is derived from an EMBL/GenBank/DDBJ whole genome shotgun (WGS) entry which is preliminary data.</text>
</comment>
<dbReference type="Pfam" id="PF02514">
    <property type="entry name" value="CobN-Mg_chel"/>
    <property type="match status" value="1"/>
</dbReference>
<keyword evidence="5" id="KW-1185">Reference proteome</keyword>
<organism evidence="4 5">
    <name type="scientific">Methanimicrococcus hacksteinii</name>
    <dbReference type="NCBI Taxonomy" id="3028293"/>
    <lineage>
        <taxon>Archaea</taxon>
        <taxon>Methanobacteriati</taxon>
        <taxon>Methanobacteriota</taxon>
        <taxon>Stenosarchaea group</taxon>
        <taxon>Methanomicrobia</taxon>
        <taxon>Methanosarcinales</taxon>
        <taxon>Methanosarcinaceae</taxon>
        <taxon>Methanimicrococcus</taxon>
    </lineage>
</organism>
<evidence type="ECO:0000313" key="5">
    <source>
        <dbReference type="Proteomes" id="UP001272052"/>
    </source>
</evidence>
<keyword evidence="2" id="KW-0472">Membrane</keyword>
<protein>
    <recommendedName>
        <fullName evidence="3">CobN/magnesium chelatase domain-containing protein</fullName>
    </recommendedName>
</protein>
<reference evidence="4 5" key="1">
    <citation type="submission" date="2023-06" db="EMBL/GenBank/DDBJ databases">
        <title>Genome sequence of Methanimicrococcus sp. At1.</title>
        <authorList>
            <person name="Protasov E."/>
            <person name="Platt K."/>
            <person name="Poehlein A."/>
            <person name="Daniel R."/>
            <person name="Brune A."/>
        </authorList>
    </citation>
    <scope>NUCLEOTIDE SEQUENCE [LARGE SCALE GENOMIC DNA]</scope>
    <source>
        <strain evidence="4 5">At1</strain>
    </source>
</reference>
<evidence type="ECO:0000256" key="2">
    <source>
        <dbReference type="SAM" id="Phobius"/>
    </source>
</evidence>
<dbReference type="EMBL" id="JAWDKC010000011">
    <property type="protein sequence ID" value="MDV0445032.1"/>
    <property type="molecule type" value="Genomic_DNA"/>
</dbReference>
<keyword evidence="2" id="KW-0812">Transmembrane</keyword>
<evidence type="ECO:0000256" key="1">
    <source>
        <dbReference type="SAM" id="MobiDB-lite"/>
    </source>
</evidence>
<feature type="domain" description="CobN/magnesium chelatase" evidence="3">
    <location>
        <begin position="638"/>
        <end position="1822"/>
    </location>
</feature>
<evidence type="ECO:0000259" key="3">
    <source>
        <dbReference type="Pfam" id="PF02514"/>
    </source>
</evidence>
<feature type="region of interest" description="Disordered" evidence="1">
    <location>
        <begin position="203"/>
        <end position="224"/>
    </location>
</feature>
<dbReference type="PANTHER" id="PTHR44119:SF4">
    <property type="entry name" value="AEROBIC COBALTOCHELATASE SUBUNIT COBN"/>
    <property type="match status" value="1"/>
</dbReference>
<keyword evidence="2" id="KW-1133">Transmembrane helix</keyword>
<proteinExistence type="predicted"/>
<dbReference type="CDD" id="cd10150">
    <property type="entry name" value="CobN_like"/>
    <property type="match status" value="1"/>
</dbReference>
<gene>
    <name evidence="4" type="ORF">MmiAt1_05870</name>
</gene>
<dbReference type="Proteomes" id="UP001272052">
    <property type="component" value="Unassembled WGS sequence"/>
</dbReference>
<evidence type="ECO:0000313" key="4">
    <source>
        <dbReference type="EMBL" id="MDV0445032.1"/>
    </source>
</evidence>
<name>A0ABU3VNQ1_9EURY</name>